<sequence length="619" mass="72906">MKINPERVAKFKNYFSANTSSDFWIKHSKDDYLNLKKIQQKDNLEEESSDDEDEFDYFSQVFDSLLENNELPKTEENNYFSVATNIMFKKINQKMIDIIEENYNPSEIFVVPITKSLEEKISLTESALSDPKIKLIRNPFFIHYIDSDNENILLANPAAYNKEKNILYSQNAVTSIKKLKYVLKAYWEAEILKRNDLKVDEYIFLILDRDINKKNEVHIKKQQEIAYAKTKKNGVNEERTFNINDLLNDGFIDITKANKQKTLEPLSLDQFSNLWLSLLVNSDSLDTYNESDNISDWGKNEHANLIFFTENPKFANINGTFLIKIKKFFFENKFDEIKKEEESKIELQYIFNKINSMNKERTQDIIENIQKEGSEVIWYDFEGFSLPFSPLDNVRPYTQVVNQVSIIKTITVKKDDSLELQIIDYETKDIMYDPKTINVNDFIDLINQVYGNKTHDAYVVFNKGYEITRMKEMIEYISKNELVTPDKLNETKYKLQKIQENTVDIMLAFKKDAIFLHALRGYYSIKKVEKYITKSHLQLKHLITPYSELEVKNGKMAMDNAILRYTEVIGDKEWELKSKKLKEYCHNDVLAMIMVFDFINKLLKDGVDNLDDKDIDIFN</sequence>
<dbReference type="InterPro" id="IPR021301">
    <property type="entry name" value="DUF2779"/>
</dbReference>
<dbReference type="NCBIfam" id="NF045869">
    <property type="entry name" value="UU173_fam"/>
    <property type="match status" value="1"/>
</dbReference>
<evidence type="ECO:0000313" key="2">
    <source>
        <dbReference type="EMBL" id="MBU4692527.1"/>
    </source>
</evidence>
<dbReference type="Pfam" id="PF11074">
    <property type="entry name" value="DUF2779"/>
    <property type="match status" value="1"/>
</dbReference>
<dbReference type="EMBL" id="JAHMHH010000003">
    <property type="protein sequence ID" value="MBU4692527.1"/>
    <property type="molecule type" value="Genomic_DNA"/>
</dbReference>
<feature type="domain" description="DUF2779" evidence="1">
    <location>
        <begin position="377"/>
        <end position="524"/>
    </location>
</feature>
<protein>
    <submittedName>
        <fullName evidence="2">DUF2779 domain-containing protein</fullName>
    </submittedName>
</protein>
<proteinExistence type="predicted"/>
<keyword evidence="3" id="KW-1185">Reference proteome</keyword>
<dbReference type="Proteomes" id="UP000718793">
    <property type="component" value="Unassembled WGS sequence"/>
</dbReference>
<reference evidence="2" key="1">
    <citation type="submission" date="2021-06" db="EMBL/GenBank/DDBJ databases">
        <title>Novel Mycoplasma species detected in California sea lions (Zalophus californianus) from the USA.</title>
        <authorList>
            <person name="Volokhov D.V."/>
            <person name="Furtak V.A."/>
            <person name="Zagorodnyaya T.A."/>
        </authorList>
    </citation>
    <scope>NUCLEOTIDE SEQUENCE [LARGE SCALE GENOMIC DNA]</scope>
    <source>
        <strain evidence="2">CSL 5346</strain>
    </source>
</reference>
<accession>A0ABS6DQD0</accession>
<comment type="caution">
    <text evidence="2">The sequence shown here is derived from an EMBL/GenBank/DDBJ whole genome shotgun (WGS) entry which is preliminary data.</text>
</comment>
<name>A0ABS6DQD0_9MOLU</name>
<dbReference type="RefSeq" id="WP_216489208.1">
    <property type="nucleotide sequence ID" value="NZ_JAHMHH010000003.1"/>
</dbReference>
<evidence type="ECO:0000259" key="1">
    <source>
        <dbReference type="Pfam" id="PF11074"/>
    </source>
</evidence>
<organism evidence="2 3">
    <name type="scientific">Mycoplasma zalophi</name>
    <dbReference type="NCBI Taxonomy" id="191287"/>
    <lineage>
        <taxon>Bacteria</taxon>
        <taxon>Bacillati</taxon>
        <taxon>Mycoplasmatota</taxon>
        <taxon>Mollicutes</taxon>
        <taxon>Mycoplasmataceae</taxon>
        <taxon>Mycoplasma</taxon>
    </lineage>
</organism>
<evidence type="ECO:0000313" key="3">
    <source>
        <dbReference type="Proteomes" id="UP000718793"/>
    </source>
</evidence>
<gene>
    <name evidence="2" type="ORF">KQ875_02915</name>
</gene>